<proteinExistence type="inferred from homology"/>
<reference evidence="6 7" key="1">
    <citation type="submission" date="2022-01" db="EMBL/GenBank/DDBJ databases">
        <title>Novel bile acid biosynthetic pathways are enriched in the microbiome of centenarians.</title>
        <authorList>
            <person name="Sato Y."/>
            <person name="Atarashi K."/>
            <person name="Plichta R.D."/>
            <person name="Arai Y."/>
            <person name="Sasajima S."/>
            <person name="Kearney M.S."/>
            <person name="Suda W."/>
            <person name="Takeshita K."/>
            <person name="Sasaki T."/>
            <person name="Okamoto S."/>
            <person name="Skelly N.A."/>
            <person name="Okamura Y."/>
            <person name="Vlamakis H."/>
            <person name="Li Y."/>
            <person name="Tanoue T."/>
            <person name="Takei H."/>
            <person name="Nittono H."/>
            <person name="Narushima S."/>
            <person name="Irie J."/>
            <person name="Itoh H."/>
            <person name="Moriya K."/>
            <person name="Sugiura Y."/>
            <person name="Suematsu M."/>
            <person name="Moritoki N."/>
            <person name="Shibata S."/>
            <person name="Littman R.D."/>
            <person name="Fischbach A.M."/>
            <person name="Uwamino Y."/>
            <person name="Inoue T."/>
            <person name="Honda A."/>
            <person name="Hattori M."/>
            <person name="Murai T."/>
            <person name="Xavier J.R."/>
            <person name="Hirose N."/>
            <person name="Honda K."/>
        </authorList>
    </citation>
    <scope>NUCLEOTIDE SEQUENCE [LARGE SCALE GENOMIC DNA]</scope>
    <source>
        <strain evidence="6 7">CE91-St30</strain>
    </source>
</reference>
<dbReference type="InterPro" id="IPR013766">
    <property type="entry name" value="Thioredoxin_domain"/>
</dbReference>
<keyword evidence="3 4" id="KW-0560">Oxidoreductase</keyword>
<organism evidence="6 7">
    <name type="scientific">Raoultibacter timonensis</name>
    <dbReference type="NCBI Taxonomy" id="1907662"/>
    <lineage>
        <taxon>Bacteria</taxon>
        <taxon>Bacillati</taxon>
        <taxon>Actinomycetota</taxon>
        <taxon>Coriobacteriia</taxon>
        <taxon>Eggerthellales</taxon>
        <taxon>Eggerthellaceae</taxon>
        <taxon>Raoultibacter</taxon>
    </lineage>
</organism>
<dbReference type="RefSeq" id="WP_102379226.1">
    <property type="nucleotide sequence ID" value="NZ_AP025564.1"/>
</dbReference>
<evidence type="ECO:0000256" key="3">
    <source>
        <dbReference type="ARBA" id="ARBA00023002"/>
    </source>
</evidence>
<evidence type="ECO:0000313" key="6">
    <source>
        <dbReference type="EMBL" id="BDE95119.1"/>
    </source>
</evidence>
<keyword evidence="7" id="KW-1185">Reference proteome</keyword>
<dbReference type="InterPro" id="IPR036249">
    <property type="entry name" value="Thioredoxin-like_sf"/>
</dbReference>
<evidence type="ECO:0000313" key="7">
    <source>
        <dbReference type="Proteomes" id="UP001320544"/>
    </source>
</evidence>
<dbReference type="InterPro" id="IPR029759">
    <property type="entry name" value="GPX_AS"/>
</dbReference>
<name>A0ABM7WG69_9ACTN</name>
<comment type="similarity">
    <text evidence="1 4">Belongs to the glutathione peroxidase family.</text>
</comment>
<evidence type="ECO:0000256" key="4">
    <source>
        <dbReference type="RuleBase" id="RU000499"/>
    </source>
</evidence>
<dbReference type="PIRSF" id="PIRSF000303">
    <property type="entry name" value="Glutathion_perox"/>
    <property type="match status" value="1"/>
</dbReference>
<dbReference type="PROSITE" id="PS51355">
    <property type="entry name" value="GLUTATHIONE_PEROXID_3"/>
    <property type="match status" value="1"/>
</dbReference>
<dbReference type="PANTHER" id="PTHR11592:SF78">
    <property type="entry name" value="GLUTATHIONE PEROXIDASE"/>
    <property type="match status" value="1"/>
</dbReference>
<dbReference type="PROSITE" id="PS00763">
    <property type="entry name" value="GLUTATHIONE_PEROXID_2"/>
    <property type="match status" value="1"/>
</dbReference>
<dbReference type="Proteomes" id="UP001320544">
    <property type="component" value="Chromosome"/>
</dbReference>
<dbReference type="InterPro" id="IPR000889">
    <property type="entry name" value="Glutathione_peroxidase"/>
</dbReference>
<keyword evidence="2 4" id="KW-0575">Peroxidase</keyword>
<sequence>MNVHDFKVKDSKGGIADLSQYDGKVLLIVNTATKCGLTPQYDQLEALYKKYRDRGLEILDFPSNQFLKQAPGTDEEIEEFCTLNYGTTFPRFSKVDVNGKDADPLFAWLKEQLPDEQGDAEADSFAKKVKALKPFSKKGDITWNFGKFLIDRDGNPAARYAPAYAPEKLEADIEKLLG</sequence>
<evidence type="ECO:0000256" key="1">
    <source>
        <dbReference type="ARBA" id="ARBA00006926"/>
    </source>
</evidence>
<evidence type="ECO:0000259" key="5">
    <source>
        <dbReference type="PROSITE" id="PS51352"/>
    </source>
</evidence>
<evidence type="ECO:0000256" key="2">
    <source>
        <dbReference type="ARBA" id="ARBA00022559"/>
    </source>
</evidence>
<dbReference type="PANTHER" id="PTHR11592">
    <property type="entry name" value="GLUTATHIONE PEROXIDASE"/>
    <property type="match status" value="1"/>
</dbReference>
<dbReference type="PRINTS" id="PR01011">
    <property type="entry name" value="GLUTPROXDASE"/>
</dbReference>
<dbReference type="InterPro" id="IPR029760">
    <property type="entry name" value="GPX_CS"/>
</dbReference>
<dbReference type="EMBL" id="AP025564">
    <property type="protein sequence ID" value="BDE95119.1"/>
    <property type="molecule type" value="Genomic_DNA"/>
</dbReference>
<dbReference type="PROSITE" id="PS00460">
    <property type="entry name" value="GLUTATHIONE_PEROXID_1"/>
    <property type="match status" value="1"/>
</dbReference>
<dbReference type="GO" id="GO:0004601">
    <property type="term" value="F:peroxidase activity"/>
    <property type="evidence" value="ECO:0007669"/>
    <property type="project" value="UniProtKB-KW"/>
</dbReference>
<accession>A0ABM7WG69</accession>
<gene>
    <name evidence="6" type="primary">gpxA</name>
    <name evidence="6" type="ORF">CE91St30_04520</name>
</gene>
<dbReference type="Gene3D" id="3.40.30.10">
    <property type="entry name" value="Glutaredoxin"/>
    <property type="match status" value="1"/>
</dbReference>
<dbReference type="CDD" id="cd00340">
    <property type="entry name" value="GSH_Peroxidase"/>
    <property type="match status" value="1"/>
</dbReference>
<dbReference type="SUPFAM" id="SSF52833">
    <property type="entry name" value="Thioredoxin-like"/>
    <property type="match status" value="1"/>
</dbReference>
<dbReference type="PROSITE" id="PS51352">
    <property type="entry name" value="THIOREDOXIN_2"/>
    <property type="match status" value="1"/>
</dbReference>
<dbReference type="Pfam" id="PF00255">
    <property type="entry name" value="GSHPx"/>
    <property type="match status" value="1"/>
</dbReference>
<protein>
    <recommendedName>
        <fullName evidence="4">Glutathione peroxidase</fullName>
    </recommendedName>
</protein>
<feature type="domain" description="Thioredoxin" evidence="5">
    <location>
        <begin position="1"/>
        <end position="178"/>
    </location>
</feature>